<comment type="caution">
    <text evidence="2">The sequence shown here is derived from an EMBL/GenBank/DDBJ whole genome shotgun (WGS) entry which is preliminary data.</text>
</comment>
<feature type="transmembrane region" description="Helical" evidence="1">
    <location>
        <begin position="12"/>
        <end position="33"/>
    </location>
</feature>
<accession>A0AAN8C5E1</accession>
<protein>
    <submittedName>
        <fullName evidence="2">Uncharacterized protein</fullName>
    </submittedName>
</protein>
<dbReference type="AlphaFoldDB" id="A0AAN8C5E1"/>
<dbReference type="EMBL" id="JAULUE010002053">
    <property type="protein sequence ID" value="KAK5897460.1"/>
    <property type="molecule type" value="Genomic_DNA"/>
</dbReference>
<keyword evidence="3" id="KW-1185">Reference proteome</keyword>
<dbReference type="Proteomes" id="UP001335648">
    <property type="component" value="Unassembled WGS sequence"/>
</dbReference>
<proteinExistence type="predicted"/>
<sequence length="80" mass="9219">MARCFCRWRRVLICVCPPFISLALLLFLIMVMLCKAMESGIPNPHFVSLGNLKNEDLAPLPKTFWVTSRDVHRYLEGLLL</sequence>
<evidence type="ECO:0000256" key="1">
    <source>
        <dbReference type="SAM" id="Phobius"/>
    </source>
</evidence>
<keyword evidence="1" id="KW-0812">Transmembrane</keyword>
<organism evidence="2 3">
    <name type="scientific">Champsocephalus esox</name>
    <name type="common">pike icefish</name>
    <dbReference type="NCBI Taxonomy" id="159716"/>
    <lineage>
        <taxon>Eukaryota</taxon>
        <taxon>Metazoa</taxon>
        <taxon>Chordata</taxon>
        <taxon>Craniata</taxon>
        <taxon>Vertebrata</taxon>
        <taxon>Euteleostomi</taxon>
        <taxon>Actinopterygii</taxon>
        <taxon>Neopterygii</taxon>
        <taxon>Teleostei</taxon>
        <taxon>Neoteleostei</taxon>
        <taxon>Acanthomorphata</taxon>
        <taxon>Eupercaria</taxon>
        <taxon>Perciformes</taxon>
        <taxon>Notothenioidei</taxon>
        <taxon>Channichthyidae</taxon>
        <taxon>Champsocephalus</taxon>
    </lineage>
</organism>
<evidence type="ECO:0000313" key="2">
    <source>
        <dbReference type="EMBL" id="KAK5897460.1"/>
    </source>
</evidence>
<reference evidence="2 3" key="1">
    <citation type="journal article" date="2023" name="Mol. Biol. Evol.">
        <title>Genomics of Secondarily Temperate Adaptation in the Only Non-Antarctic Icefish.</title>
        <authorList>
            <person name="Rivera-Colon A.G."/>
            <person name="Rayamajhi N."/>
            <person name="Minhas B.F."/>
            <person name="Madrigal G."/>
            <person name="Bilyk K.T."/>
            <person name="Yoon V."/>
            <person name="Hune M."/>
            <person name="Gregory S."/>
            <person name="Cheng C.H.C."/>
            <person name="Catchen J.M."/>
        </authorList>
    </citation>
    <scope>NUCLEOTIDE SEQUENCE [LARGE SCALE GENOMIC DNA]</scope>
    <source>
        <strain evidence="2">JC2023a</strain>
    </source>
</reference>
<gene>
    <name evidence="2" type="ORF">CesoFtcFv8_010521</name>
</gene>
<keyword evidence="1" id="KW-1133">Transmembrane helix</keyword>
<evidence type="ECO:0000313" key="3">
    <source>
        <dbReference type="Proteomes" id="UP001335648"/>
    </source>
</evidence>
<name>A0AAN8C5E1_9TELE</name>
<keyword evidence="1" id="KW-0472">Membrane</keyword>